<protein>
    <submittedName>
        <fullName evidence="1">Uncharacterized protein</fullName>
    </submittedName>
</protein>
<dbReference type="Proteomes" id="UP000009374">
    <property type="component" value="Unassembled WGS sequence"/>
</dbReference>
<gene>
    <name evidence="1" type="ORF">UBAL3_95450053</name>
</gene>
<accession>C6HZP4</accession>
<dbReference type="SUPFAM" id="SSF48239">
    <property type="entry name" value="Terpenoid cyclases/Protein prenyltransferases"/>
    <property type="match status" value="1"/>
</dbReference>
<dbReference type="Gene3D" id="1.50.10.20">
    <property type="match status" value="1"/>
</dbReference>
<reference evidence="1 2" key="1">
    <citation type="journal article" date="2009" name="Appl. Environ. Microbiol.">
        <title>Community genomic and proteomic analyses of chemoautotrophic iron-oxidizing "Leptospirillum rubarum" (Group II) and "Leptospirillum ferrodiazotrophum" (Group III) bacteria in acid mine drainage biofilms.</title>
        <authorList>
            <person name="Goltsman D.S."/>
            <person name="Denef V.J."/>
            <person name="Singer S.W."/>
            <person name="VerBerkmoes N.C."/>
            <person name="Lefsrud M."/>
            <person name="Mueller R.S."/>
            <person name="Dick G.J."/>
            <person name="Sun C.L."/>
            <person name="Wheeler K.E."/>
            <person name="Zemla A."/>
            <person name="Baker B.J."/>
            <person name="Hauser L."/>
            <person name="Land M."/>
            <person name="Shah M.B."/>
            <person name="Thelen M.P."/>
            <person name="Hettich R.L."/>
            <person name="Banfield J.F."/>
        </authorList>
    </citation>
    <scope>NUCLEOTIDE SEQUENCE [LARGE SCALE GENOMIC DNA]</scope>
</reference>
<evidence type="ECO:0000313" key="1">
    <source>
        <dbReference type="EMBL" id="EES51832.1"/>
    </source>
</evidence>
<proteinExistence type="predicted"/>
<organism evidence="1 2">
    <name type="scientific">Leptospirillum ferrodiazotrophum</name>
    <dbReference type="NCBI Taxonomy" id="412449"/>
    <lineage>
        <taxon>Bacteria</taxon>
        <taxon>Pseudomonadati</taxon>
        <taxon>Nitrospirota</taxon>
        <taxon>Nitrospiria</taxon>
        <taxon>Nitrospirales</taxon>
        <taxon>Nitrospiraceae</taxon>
        <taxon>Leptospirillum</taxon>
    </lineage>
</organism>
<keyword evidence="2" id="KW-1185">Reference proteome</keyword>
<dbReference type="EMBL" id="GG693884">
    <property type="protein sequence ID" value="EES51832.1"/>
    <property type="molecule type" value="Genomic_DNA"/>
</dbReference>
<sequence>MEHRRTAACLAWVAGRLMPDGGYCAFRDEGFRAGFSNIADTAWALEIFRCLREIPPELPRTAAWIESLQRNSLAWSRSPALAWTLMARTQAGLPFREEERVLYLEEIGRLLEDGEREESERVDEDLAALLRLPRAPDLPGPLTSRLSDLVGTLELRVERERRPLTLPALADRLTILEKGGVSPEEILRMSQEEESFRHPVWGWTQTRGSTSFDLFVVRSGVGLAARRRAPVDTEAIESLILSCQSRGGGFGPLPGAIPGLDATLCALEILQEIRPTLREPIPRQEGKAP</sequence>
<evidence type="ECO:0000313" key="2">
    <source>
        <dbReference type="Proteomes" id="UP000009374"/>
    </source>
</evidence>
<dbReference type="AlphaFoldDB" id="C6HZP4"/>
<name>C6HZP4_9BACT</name>
<dbReference type="InterPro" id="IPR008930">
    <property type="entry name" value="Terpenoid_cyclase/PrenylTrfase"/>
</dbReference>